<proteinExistence type="predicted"/>
<dbReference type="InterPro" id="IPR042267">
    <property type="entry name" value="VTC_sf"/>
</dbReference>
<feature type="domain" description="VTC" evidence="1">
    <location>
        <begin position="7"/>
        <end position="215"/>
    </location>
</feature>
<protein>
    <recommendedName>
        <fullName evidence="1">VTC domain-containing protein</fullName>
    </recommendedName>
</protein>
<dbReference type="Gene3D" id="3.20.100.30">
    <property type="entry name" value="VTC, catalytic tunnel domain"/>
    <property type="match status" value="1"/>
</dbReference>
<name>A0ABT9YV76_9STRE</name>
<dbReference type="EMBL" id="JAUSTM010000020">
    <property type="protein sequence ID" value="MDQ0223233.1"/>
    <property type="molecule type" value="Genomic_DNA"/>
</dbReference>
<organism evidence="2 3">
    <name type="scientific">Streptococcus moroccensis</name>
    <dbReference type="NCBI Taxonomy" id="1451356"/>
    <lineage>
        <taxon>Bacteria</taxon>
        <taxon>Bacillati</taxon>
        <taxon>Bacillota</taxon>
        <taxon>Bacilli</taxon>
        <taxon>Lactobacillales</taxon>
        <taxon>Streptococcaceae</taxon>
        <taxon>Streptococcus</taxon>
    </lineage>
</organism>
<dbReference type="Pfam" id="PF09359">
    <property type="entry name" value="VTC"/>
    <property type="match status" value="1"/>
</dbReference>
<evidence type="ECO:0000313" key="2">
    <source>
        <dbReference type="EMBL" id="MDQ0223233.1"/>
    </source>
</evidence>
<dbReference type="RefSeq" id="WP_307122384.1">
    <property type="nucleotide sequence ID" value="NZ_JAUSTM010000020.1"/>
</dbReference>
<gene>
    <name evidence="2" type="ORF">J2S23_001808</name>
</gene>
<accession>A0ABT9YV76</accession>
<evidence type="ECO:0000259" key="1">
    <source>
        <dbReference type="Pfam" id="PF09359"/>
    </source>
</evidence>
<dbReference type="CDD" id="cd07750">
    <property type="entry name" value="PolyPPase_VTC_like"/>
    <property type="match status" value="1"/>
</dbReference>
<keyword evidence="3" id="KW-1185">Reference proteome</keyword>
<dbReference type="Proteomes" id="UP001223079">
    <property type="component" value="Unassembled WGS sequence"/>
</dbReference>
<evidence type="ECO:0000313" key="3">
    <source>
        <dbReference type="Proteomes" id="UP001223079"/>
    </source>
</evidence>
<reference evidence="2 3" key="1">
    <citation type="submission" date="2023-07" db="EMBL/GenBank/DDBJ databases">
        <title>Genomic Encyclopedia of Type Strains, Phase IV (KMG-IV): sequencing the most valuable type-strain genomes for metagenomic binning, comparative biology and taxonomic classification.</title>
        <authorList>
            <person name="Goeker M."/>
        </authorList>
    </citation>
    <scope>NUCLEOTIDE SEQUENCE [LARGE SCALE GENOMIC DNA]</scope>
    <source>
        <strain evidence="2 3">DSM 105143</strain>
    </source>
</reference>
<dbReference type="InterPro" id="IPR018966">
    <property type="entry name" value="VTC_domain"/>
</dbReference>
<sequence>MAKDFFKRKEKKYVLTQSQFEAFKELLEDKMERDPYYVTQNNTIYFDNDNDEMIVNSIHGTDYKCKVRARHYAGTGQTFLEIKSKIYGTVFKRRIILTLEQYNDFLETGLLPKSQIGREISYVFEDKELYPKIFIIYNRTSYKAKEEQSDLRITFDEDLRSSTHNLDITLDEEMVRYFEEPRIIMEIKTKEGMPPWLVDYISSHHIYPQSFSKYGKIFTKARLSQIRKEQHAHV</sequence>
<comment type="caution">
    <text evidence="2">The sequence shown here is derived from an EMBL/GenBank/DDBJ whole genome shotgun (WGS) entry which is preliminary data.</text>
</comment>